<sequence>MAMGAVAFHFNVPQRQDYTCRLLRKACRAGARVAVTGDSAALGELDRQLWIFDPIDFVPHWRGVSADRLPARLKATPIVLLDQAGTQAGHDVLLNLAEQVPDCASQFARVIEVVGRSEADRSQARLRWRHYASLGAAIERHEVRP</sequence>
<name>B1Y7A4_LEPCP</name>
<keyword evidence="2" id="KW-1185">Reference proteome</keyword>
<dbReference type="SUPFAM" id="SSF102400">
    <property type="entry name" value="DNA polymerase III chi subunit"/>
    <property type="match status" value="1"/>
</dbReference>
<dbReference type="GO" id="GO:0003887">
    <property type="term" value="F:DNA-directed DNA polymerase activity"/>
    <property type="evidence" value="ECO:0007669"/>
    <property type="project" value="InterPro"/>
</dbReference>
<proteinExistence type="predicted"/>
<dbReference type="AlphaFoldDB" id="B1Y7A4"/>
<dbReference type="Proteomes" id="UP000001693">
    <property type="component" value="Chromosome"/>
</dbReference>
<dbReference type="Pfam" id="PF04364">
    <property type="entry name" value="DNA_pol3_chi"/>
    <property type="match status" value="1"/>
</dbReference>
<dbReference type="GO" id="GO:0006260">
    <property type="term" value="P:DNA replication"/>
    <property type="evidence" value="ECO:0007669"/>
    <property type="project" value="InterPro"/>
</dbReference>
<dbReference type="InterPro" id="IPR007459">
    <property type="entry name" value="DNA_pol3_chi"/>
</dbReference>
<dbReference type="KEGG" id="lch:Lcho_2594"/>
<dbReference type="InterPro" id="IPR036768">
    <property type="entry name" value="PolIII_chi_sf"/>
</dbReference>
<organism evidence="1 2">
    <name type="scientific">Leptothrix cholodnii (strain ATCC 51168 / LMG 8142 / SP-6)</name>
    <name type="common">Leptothrix discophora (strain SP-6)</name>
    <dbReference type="NCBI Taxonomy" id="395495"/>
    <lineage>
        <taxon>Bacteria</taxon>
        <taxon>Pseudomonadati</taxon>
        <taxon>Pseudomonadota</taxon>
        <taxon>Betaproteobacteria</taxon>
        <taxon>Burkholderiales</taxon>
        <taxon>Sphaerotilaceae</taxon>
        <taxon>Leptothrix</taxon>
    </lineage>
</organism>
<dbReference type="EMBL" id="CP001013">
    <property type="protein sequence ID" value="ACB34859.1"/>
    <property type="molecule type" value="Genomic_DNA"/>
</dbReference>
<reference evidence="1 2" key="1">
    <citation type="submission" date="2008-03" db="EMBL/GenBank/DDBJ databases">
        <title>Complete sequence of Leptothrix cholodnii SP-6.</title>
        <authorList>
            <consortium name="US DOE Joint Genome Institute"/>
            <person name="Copeland A."/>
            <person name="Lucas S."/>
            <person name="Lapidus A."/>
            <person name="Glavina del Rio T."/>
            <person name="Dalin E."/>
            <person name="Tice H."/>
            <person name="Bruce D."/>
            <person name="Goodwin L."/>
            <person name="Pitluck S."/>
            <person name="Chertkov O."/>
            <person name="Brettin T."/>
            <person name="Detter J.C."/>
            <person name="Han C."/>
            <person name="Kuske C.R."/>
            <person name="Schmutz J."/>
            <person name="Larimer F."/>
            <person name="Land M."/>
            <person name="Hauser L."/>
            <person name="Kyrpides N."/>
            <person name="Lykidis A."/>
            <person name="Emerson D."/>
            <person name="Richardson P."/>
        </authorList>
    </citation>
    <scope>NUCLEOTIDE SEQUENCE [LARGE SCALE GENOMIC DNA]</scope>
    <source>
        <strain evidence="2">ATCC 51168 / LMG 8142 / SP-6</strain>
    </source>
</reference>
<evidence type="ECO:0000313" key="2">
    <source>
        <dbReference type="Proteomes" id="UP000001693"/>
    </source>
</evidence>
<dbReference type="Gene3D" id="3.40.50.10110">
    <property type="entry name" value="DNA polymerase III subunit chi"/>
    <property type="match status" value="1"/>
</dbReference>
<dbReference type="PANTHER" id="PTHR38767:SF1">
    <property type="entry name" value="DNA POLYMERASE III SUBUNIT CHI"/>
    <property type="match status" value="1"/>
</dbReference>
<dbReference type="eggNOG" id="COG2927">
    <property type="taxonomic scope" value="Bacteria"/>
</dbReference>
<accession>B1Y7A4</accession>
<dbReference type="HOGENOM" id="CLU_131584_2_0_4"/>
<dbReference type="RefSeq" id="WP_012347615.1">
    <property type="nucleotide sequence ID" value="NC_010524.1"/>
</dbReference>
<gene>
    <name evidence="1" type="ordered locus">Lcho_2594</name>
</gene>
<dbReference type="STRING" id="395495.Lcho_2594"/>
<protein>
    <submittedName>
        <fullName evidence="1">DNA polymerase III chi subunit HolC</fullName>
    </submittedName>
</protein>
<dbReference type="PANTHER" id="PTHR38767">
    <property type="entry name" value="DNA POLYMERASE III SUBUNIT CHI"/>
    <property type="match status" value="1"/>
</dbReference>
<dbReference type="GO" id="GO:0003677">
    <property type="term" value="F:DNA binding"/>
    <property type="evidence" value="ECO:0007669"/>
    <property type="project" value="InterPro"/>
</dbReference>
<evidence type="ECO:0000313" key="1">
    <source>
        <dbReference type="EMBL" id="ACB34859.1"/>
    </source>
</evidence>
<dbReference type="GO" id="GO:0032298">
    <property type="term" value="P:positive regulation of DNA-templated DNA replication initiation"/>
    <property type="evidence" value="ECO:0007669"/>
    <property type="project" value="TreeGrafter"/>
</dbReference>